<accession>A0A1J5R1V1</accession>
<dbReference type="InterPro" id="IPR025591">
    <property type="entry name" value="RloB"/>
</dbReference>
<dbReference type="AlphaFoldDB" id="A0A1J5R1V1"/>
<evidence type="ECO:0000313" key="1">
    <source>
        <dbReference type="EMBL" id="OIQ86031.1"/>
    </source>
</evidence>
<reference evidence="1" key="1">
    <citation type="submission" date="2016-10" db="EMBL/GenBank/DDBJ databases">
        <title>Sequence of Gallionella enrichment culture.</title>
        <authorList>
            <person name="Poehlein A."/>
            <person name="Muehling M."/>
            <person name="Daniel R."/>
        </authorList>
    </citation>
    <scope>NUCLEOTIDE SEQUENCE</scope>
</reference>
<name>A0A1J5R1V1_9ZZZZ</name>
<evidence type="ECO:0008006" key="2">
    <source>
        <dbReference type="Google" id="ProtNLM"/>
    </source>
</evidence>
<dbReference type="EMBL" id="MLJW01000505">
    <property type="protein sequence ID" value="OIQ86031.1"/>
    <property type="molecule type" value="Genomic_DNA"/>
</dbReference>
<protein>
    <recommendedName>
        <fullName evidence="2">RloB domain-containing protein</fullName>
    </recommendedName>
</protein>
<comment type="caution">
    <text evidence="1">The sequence shown here is derived from an EMBL/GenBank/DDBJ whole genome shotgun (WGS) entry which is preliminary data.</text>
</comment>
<dbReference type="Pfam" id="PF13707">
    <property type="entry name" value="RloB"/>
    <property type="match status" value="1"/>
</dbReference>
<sequence>MAPRHPIRPQYRTLLLVGEGETEQAFLQHVKALYVQRGSGLRVTVRCAHGKGAGHVVDYAIRQRIHQFDHVAALLDTDAGWTAAVQKRAREKRIQVLKSEPCFEAMLLRAIGQYAGGPAKELKTRLAPLVHGDALNSLHYATHFGVDALQAGRMIESTLDDLLRLLAA</sequence>
<proteinExistence type="predicted"/>
<organism evidence="1">
    <name type="scientific">mine drainage metagenome</name>
    <dbReference type="NCBI Taxonomy" id="410659"/>
    <lineage>
        <taxon>unclassified sequences</taxon>
        <taxon>metagenomes</taxon>
        <taxon>ecological metagenomes</taxon>
    </lineage>
</organism>
<gene>
    <name evidence="1" type="ORF">GALL_321290</name>
</gene>